<feature type="domain" description="PAS" evidence="1">
    <location>
        <begin position="26"/>
        <end position="77"/>
    </location>
</feature>
<dbReference type="GO" id="GO:0006355">
    <property type="term" value="P:regulation of DNA-templated transcription"/>
    <property type="evidence" value="ECO:0007669"/>
    <property type="project" value="InterPro"/>
</dbReference>
<dbReference type="PROSITE" id="PS50112">
    <property type="entry name" value="PAS"/>
    <property type="match status" value="1"/>
</dbReference>
<dbReference type="Proteomes" id="UP000001929">
    <property type="component" value="Chromosome"/>
</dbReference>
<keyword evidence="3" id="KW-1185">Reference proteome</keyword>
<dbReference type="SUPFAM" id="SSF55785">
    <property type="entry name" value="PYP-like sensor domain (PAS domain)"/>
    <property type="match status" value="1"/>
</dbReference>
<evidence type="ECO:0000313" key="2">
    <source>
        <dbReference type="EMBL" id="ABC24258.1"/>
    </source>
</evidence>
<name>Q2RNN7_RHORT</name>
<reference evidence="2 3" key="1">
    <citation type="journal article" date="2011" name="Stand. Genomic Sci.">
        <title>Complete genome sequence of Rhodospirillum rubrum type strain (S1).</title>
        <authorList>
            <person name="Munk A.C."/>
            <person name="Copeland A."/>
            <person name="Lucas S."/>
            <person name="Lapidus A."/>
            <person name="Del Rio T.G."/>
            <person name="Barry K."/>
            <person name="Detter J.C."/>
            <person name="Hammon N."/>
            <person name="Israni S."/>
            <person name="Pitluck S."/>
            <person name="Brettin T."/>
            <person name="Bruce D."/>
            <person name="Han C."/>
            <person name="Tapia R."/>
            <person name="Gilna P."/>
            <person name="Schmutz J."/>
            <person name="Larimer F."/>
            <person name="Land M."/>
            <person name="Kyrpides N.C."/>
            <person name="Mavromatis K."/>
            <person name="Richardson P."/>
            <person name="Rohde M."/>
            <person name="Goker M."/>
            <person name="Klenk H.P."/>
            <person name="Zhang Y."/>
            <person name="Roberts G.P."/>
            <person name="Reslewic S."/>
            <person name="Schwartz D.C."/>
        </authorList>
    </citation>
    <scope>NUCLEOTIDE SEQUENCE [LARGE SCALE GENOMIC DNA]</scope>
    <source>
        <strain evidence="3">ATCC 11170 / ATH 1.1.1 / DSM 467 / LMG 4362 / NCIMB 8255 / S1</strain>
    </source>
</reference>
<dbReference type="CDD" id="cd00130">
    <property type="entry name" value="PAS"/>
    <property type="match status" value="1"/>
</dbReference>
<proteinExistence type="predicted"/>
<dbReference type="PATRIC" id="fig|269796.9.peg.3580"/>
<evidence type="ECO:0000313" key="3">
    <source>
        <dbReference type="Proteomes" id="UP000001929"/>
    </source>
</evidence>
<accession>Q2RNN7</accession>
<dbReference type="eggNOG" id="COG3829">
    <property type="taxonomic scope" value="Bacteria"/>
</dbReference>
<dbReference type="HOGENOM" id="CLU_097884_0_1_5"/>
<gene>
    <name evidence="2" type="ordered locus">Rru_A3464</name>
</gene>
<organism evidence="2 3">
    <name type="scientific">Rhodospirillum rubrum (strain ATCC 11170 / ATH 1.1.1 / DSM 467 / LMG 4362 / NCIMB 8255 / S1)</name>
    <dbReference type="NCBI Taxonomy" id="269796"/>
    <lineage>
        <taxon>Bacteria</taxon>
        <taxon>Pseudomonadati</taxon>
        <taxon>Pseudomonadota</taxon>
        <taxon>Alphaproteobacteria</taxon>
        <taxon>Rhodospirillales</taxon>
        <taxon>Rhodospirillaceae</taxon>
        <taxon>Rhodospirillum</taxon>
    </lineage>
</organism>
<protein>
    <submittedName>
        <fullName evidence="2">Transcriptional regulator with PAS/PAC domain</fullName>
    </submittedName>
</protein>
<dbReference type="RefSeq" id="WP_011391211.1">
    <property type="nucleotide sequence ID" value="NC_007643.1"/>
</dbReference>
<dbReference type="InterPro" id="IPR035965">
    <property type="entry name" value="PAS-like_dom_sf"/>
</dbReference>
<dbReference type="NCBIfam" id="TIGR00229">
    <property type="entry name" value="sensory_box"/>
    <property type="match status" value="1"/>
</dbReference>
<dbReference type="Pfam" id="PF00989">
    <property type="entry name" value="PAS"/>
    <property type="match status" value="1"/>
</dbReference>
<dbReference type="InterPro" id="IPR013767">
    <property type="entry name" value="PAS_fold"/>
</dbReference>
<dbReference type="PhylomeDB" id="Q2RNN7"/>
<dbReference type="KEGG" id="rru:Rru_A3464"/>
<sequence length="174" mass="19685">MARPVIVPTGVERFFGEDEIIVSKTDPRGVIVYANKIFLDIAGYCEKEVVGQPHNILRHPGTPSSIFKLMWDRIQAGNEVFAYVCNMAKNGDHYWVLAHITPSFSADGAITGYHSNRRAPETRILPEIKDLYNRLLTEEETAGSPKNRIFAGMNFIDRMLGQRGVSYDRFIHSL</sequence>
<dbReference type="AlphaFoldDB" id="Q2RNN7"/>
<dbReference type="Gene3D" id="3.30.450.20">
    <property type="entry name" value="PAS domain"/>
    <property type="match status" value="1"/>
</dbReference>
<evidence type="ECO:0000259" key="1">
    <source>
        <dbReference type="PROSITE" id="PS50112"/>
    </source>
</evidence>
<dbReference type="EnsemblBacteria" id="ABC24258">
    <property type="protein sequence ID" value="ABC24258"/>
    <property type="gene ID" value="Rru_A3464"/>
</dbReference>
<dbReference type="STRING" id="269796.Rru_A3464"/>
<dbReference type="EMBL" id="CP000230">
    <property type="protein sequence ID" value="ABC24258.1"/>
    <property type="molecule type" value="Genomic_DNA"/>
</dbReference>
<dbReference type="InterPro" id="IPR000014">
    <property type="entry name" value="PAS"/>
</dbReference>